<dbReference type="Proteomes" id="UP000324194">
    <property type="component" value="Chromosome 1"/>
</dbReference>
<dbReference type="KEGG" id="asip:AQUSIP_05910"/>
<feature type="repeat" description="TPR" evidence="2">
    <location>
        <begin position="244"/>
        <end position="277"/>
    </location>
</feature>
<feature type="region of interest" description="Disordered" evidence="3">
    <location>
        <begin position="135"/>
        <end position="188"/>
    </location>
</feature>
<gene>
    <name evidence="5" type="primary">bamD_1</name>
    <name evidence="1" type="synonym">cpoB</name>
    <name evidence="5" type="ORF">AQUSIP_05910</name>
</gene>
<comment type="function">
    <text evidence="1">Mediates coordination of peptidoglycan synthesis and outer membrane constriction during cell division.</text>
</comment>
<name>A0A5E4PFY5_9COXI</name>
<organism evidence="5 6">
    <name type="scientific">Aquicella siphonis</name>
    <dbReference type="NCBI Taxonomy" id="254247"/>
    <lineage>
        <taxon>Bacteria</taxon>
        <taxon>Pseudomonadati</taxon>
        <taxon>Pseudomonadota</taxon>
        <taxon>Gammaproteobacteria</taxon>
        <taxon>Legionellales</taxon>
        <taxon>Coxiellaceae</taxon>
        <taxon>Aquicella</taxon>
    </lineage>
</organism>
<evidence type="ECO:0000313" key="5">
    <source>
        <dbReference type="EMBL" id="VVC75303.1"/>
    </source>
</evidence>
<dbReference type="InterPro" id="IPR011990">
    <property type="entry name" value="TPR-like_helical_dom_sf"/>
</dbReference>
<feature type="region of interest" description="Disordered" evidence="3">
    <location>
        <begin position="31"/>
        <end position="68"/>
    </location>
</feature>
<dbReference type="InterPro" id="IPR014162">
    <property type="entry name" value="CpoB_C"/>
</dbReference>
<dbReference type="Gene3D" id="1.20.5.110">
    <property type="match status" value="1"/>
</dbReference>
<dbReference type="GO" id="GO:0070206">
    <property type="term" value="P:protein trimerization"/>
    <property type="evidence" value="ECO:0007669"/>
    <property type="project" value="InterPro"/>
</dbReference>
<evidence type="ECO:0000256" key="1">
    <source>
        <dbReference type="HAMAP-Rule" id="MF_02066"/>
    </source>
</evidence>
<keyword evidence="6" id="KW-1185">Reference proteome</keyword>
<dbReference type="Pfam" id="PF14559">
    <property type="entry name" value="TPR_19"/>
    <property type="match status" value="1"/>
</dbReference>
<dbReference type="HAMAP" id="MF_02066">
    <property type="entry name" value="CpoB"/>
    <property type="match status" value="1"/>
</dbReference>
<reference evidence="5 6" key="1">
    <citation type="submission" date="2019-08" db="EMBL/GenBank/DDBJ databases">
        <authorList>
            <person name="Guy L."/>
        </authorList>
    </citation>
    <scope>NUCLEOTIDE SEQUENCE [LARGE SCALE GENOMIC DNA]</scope>
    <source>
        <strain evidence="5 6">SGT-108</strain>
    </source>
</reference>
<evidence type="ECO:0000259" key="4">
    <source>
        <dbReference type="Pfam" id="PF16331"/>
    </source>
</evidence>
<evidence type="ECO:0000313" key="6">
    <source>
        <dbReference type="Proteomes" id="UP000324194"/>
    </source>
</evidence>
<keyword evidence="1" id="KW-0131">Cell cycle</keyword>
<dbReference type="InterPro" id="IPR019734">
    <property type="entry name" value="TPR_rpt"/>
</dbReference>
<keyword evidence="1" id="KW-0732">Signal</keyword>
<sequence>MGMALCLSFAVPVFAESAPVYDADTIQQEMPDEGVPDQYLPPPPPPGQESAGTFVPMGPAQQPASSLSMEQRVQRIEQQVNNMQTSDAASRIESLQNQVQTLRGLVEQLTHELEVMQNQQKAMYSDLDKRIAQGDTGAVKPESRPAAATAEAPSVPGPDATLPSAIGKTSVKSASSKQSAKSSAPVAASTSVGLEKSAGDQPNVAEEQQIYQTAYNLIKAKKYNEAVSALQGMLKKYPSGQFASNAHYWLGELFGLMGKNDQALSEFNTVVQTYPDSPRVSDAQLKVGMILASQFKWPDAKTALKKVVNRYPGSASARLAAEQLKQIKQAGH</sequence>
<accession>A0A5E4PFY5</accession>
<dbReference type="Pfam" id="PF16331">
    <property type="entry name" value="TolA_bind_tri"/>
    <property type="match status" value="1"/>
</dbReference>
<feature type="coiled-coil region" evidence="1">
    <location>
        <begin position="92"/>
        <end position="119"/>
    </location>
</feature>
<dbReference type="GO" id="GO:0043093">
    <property type="term" value="P:FtsZ-dependent cytokinesis"/>
    <property type="evidence" value="ECO:0007669"/>
    <property type="project" value="UniProtKB-UniRule"/>
</dbReference>
<proteinExistence type="inferred from homology"/>
<comment type="subcellular location">
    <subcellularLocation>
        <location evidence="1">Periplasm</location>
    </subcellularLocation>
</comment>
<dbReference type="InterPro" id="IPR034706">
    <property type="entry name" value="CpoB"/>
</dbReference>
<dbReference type="NCBIfam" id="TIGR02795">
    <property type="entry name" value="tol_pal_ybgF"/>
    <property type="match status" value="1"/>
</dbReference>
<dbReference type="AlphaFoldDB" id="A0A5E4PFY5"/>
<dbReference type="EMBL" id="LR699119">
    <property type="protein sequence ID" value="VVC75303.1"/>
    <property type="molecule type" value="Genomic_DNA"/>
</dbReference>
<feature type="compositionally biased region" description="Low complexity" evidence="3">
    <location>
        <begin position="170"/>
        <end position="188"/>
    </location>
</feature>
<keyword evidence="2" id="KW-0802">TPR repeat</keyword>
<dbReference type="PROSITE" id="PS50005">
    <property type="entry name" value="TPR"/>
    <property type="match status" value="1"/>
</dbReference>
<dbReference type="GO" id="GO:0030288">
    <property type="term" value="C:outer membrane-bounded periplasmic space"/>
    <property type="evidence" value="ECO:0007669"/>
    <property type="project" value="UniProtKB-UniRule"/>
</dbReference>
<evidence type="ECO:0000256" key="3">
    <source>
        <dbReference type="SAM" id="MobiDB-lite"/>
    </source>
</evidence>
<dbReference type="Gene3D" id="1.25.40.10">
    <property type="entry name" value="Tetratricopeptide repeat domain"/>
    <property type="match status" value="1"/>
</dbReference>
<keyword evidence="1" id="KW-0175">Coiled coil</keyword>
<feature type="domain" description="YbgF trimerisation" evidence="4">
    <location>
        <begin position="68"/>
        <end position="138"/>
    </location>
</feature>
<keyword evidence="1" id="KW-0574">Periplasm</keyword>
<dbReference type="InterPro" id="IPR032519">
    <property type="entry name" value="YbgF_tri"/>
</dbReference>
<dbReference type="SUPFAM" id="SSF48452">
    <property type="entry name" value="TPR-like"/>
    <property type="match status" value="1"/>
</dbReference>
<evidence type="ECO:0000256" key="2">
    <source>
        <dbReference type="PROSITE-ProRule" id="PRU00339"/>
    </source>
</evidence>
<keyword evidence="1" id="KW-0132">Cell division</keyword>
<protein>
    <recommendedName>
        <fullName evidence="1">Cell division coordinator CpoB</fullName>
    </recommendedName>
</protein>
<comment type="similarity">
    <text evidence="1">Belongs to the CpoB family.</text>
</comment>